<dbReference type="Pfam" id="PF00621">
    <property type="entry name" value="RhoGEF"/>
    <property type="match status" value="1"/>
</dbReference>
<reference evidence="15" key="1">
    <citation type="submission" date="2025-08" db="UniProtKB">
        <authorList>
            <consortium name="RefSeq"/>
        </authorList>
    </citation>
    <scope>IDENTIFICATION</scope>
    <source>
        <strain evidence="15">J_2021</strain>
        <tissue evidence="15">Erythrocytes</tissue>
    </source>
</reference>
<dbReference type="InterPro" id="IPR035899">
    <property type="entry name" value="DBL_dom_sf"/>
</dbReference>
<dbReference type="OrthoDB" id="245697at2759"/>
<dbReference type="PANTHER" id="PTHR12673">
    <property type="entry name" value="FACIOGENITAL DYSPLASIA PROTEIN"/>
    <property type="match status" value="1"/>
</dbReference>
<dbReference type="CDD" id="cd13237">
    <property type="entry name" value="PH2_FGD5_FGD6"/>
    <property type="match status" value="1"/>
</dbReference>
<feature type="region of interest" description="Disordered" evidence="10">
    <location>
        <begin position="609"/>
        <end position="646"/>
    </location>
</feature>
<feature type="compositionally biased region" description="Polar residues" evidence="10">
    <location>
        <begin position="203"/>
        <end position="214"/>
    </location>
</feature>
<dbReference type="SUPFAM" id="SSF50729">
    <property type="entry name" value="PH domain-like"/>
    <property type="match status" value="2"/>
</dbReference>
<dbReference type="Proteomes" id="UP000186698">
    <property type="component" value="Chromosome 3L"/>
</dbReference>
<evidence type="ECO:0000259" key="11">
    <source>
        <dbReference type="PROSITE" id="PS50003"/>
    </source>
</evidence>
<comment type="subcellular location">
    <subcellularLocation>
        <location evidence="1">Cytoplasm</location>
        <location evidence="1">Cytoskeleton</location>
    </subcellularLocation>
</comment>
<dbReference type="GO" id="GO:0005085">
    <property type="term" value="F:guanyl-nucleotide exchange factor activity"/>
    <property type="evidence" value="ECO:0000318"/>
    <property type="project" value="GO_Central"/>
</dbReference>
<dbReference type="InterPro" id="IPR000306">
    <property type="entry name" value="Znf_FYVE"/>
</dbReference>
<dbReference type="CDD" id="cd00160">
    <property type="entry name" value="RhoGEF"/>
    <property type="match status" value="1"/>
</dbReference>
<dbReference type="PANTHER" id="PTHR12673:SF12">
    <property type="entry name" value="FYVE, RHOGEF AND PH DOMAIN-CONTAINING PROTEIN 6"/>
    <property type="match status" value="1"/>
</dbReference>
<organism evidence="14 15">
    <name type="scientific">Xenopus laevis</name>
    <name type="common">African clawed frog</name>
    <dbReference type="NCBI Taxonomy" id="8355"/>
    <lineage>
        <taxon>Eukaryota</taxon>
        <taxon>Metazoa</taxon>
        <taxon>Chordata</taxon>
        <taxon>Craniata</taxon>
        <taxon>Vertebrata</taxon>
        <taxon>Euteleostomi</taxon>
        <taxon>Amphibia</taxon>
        <taxon>Batrachia</taxon>
        <taxon>Anura</taxon>
        <taxon>Pipoidea</taxon>
        <taxon>Pipidae</taxon>
        <taxon>Xenopodinae</taxon>
        <taxon>Xenopus</taxon>
        <taxon>Xenopus</taxon>
    </lineage>
</organism>
<dbReference type="Gene3D" id="1.20.900.10">
    <property type="entry name" value="Dbl homology (DH) domain"/>
    <property type="match status" value="1"/>
</dbReference>
<sequence>MSAAAEIKKPPVAPKPKNVLGQKPSPPPVAPKPDVNLSNTVQAPKKSKPAIAPKPNIVKGSSVQEDSPQWTEKTYAKRLDAYKGSCSESVKCKNEITDSKSSTYIISTSSSTCDCTYKPPNGDYLPKPQKVIDRIENLENKKVCGQPVPCTRPRRKPCNPPSKLAKTNQVLLKSGVEIGKVKDVISNNAFQNGHAYQRKNCDTSEVSQRESSAPSPELWTNHVDGHNKPETYSSSSPAHGVSPFCSDSNKMENKHSNGDLLADEPLTTENDRTSLARALPPQKVLPVPKPRKLRTPCLIRQDCIESPSEFTEDSVSLTISSEGLFECRLKDTEQSRAPKDLRNNCKESILPEPVCENLNASIPDQGSEIENGTFIEHSDVLLSKSSKDTRLQLNEENCNFVRCSSLSMSLPKQLKLVYEKQLSLKKSSNGVTEKSSTSNELSENSPRIVPKKPQRYSLPASGLLKRSASEERLNQSCDKLILEDNDSVKEQDASCSVPNKASEKPAWKLPHPILPFLGSPKSLKVSSSCDMDGNPVTKPRAKSLSSVDMERIERTKKESPKKGPLRKLLNMKLSVCVIKSDFQKFLCRGSQSPESTINNGHCSTESSTFLDLSNKSRPTKAHSADSCSPLCQKKRKRHRSEGNIVKNHTSLSLEDVDLRPKPQVISSNLLSSDVLPDYENVRHYEEIPEYENLPYALVLDKSECDPAIYEVEDPNQPPIYSLHKNAFQSDPLPVYADDELGIVHSDEEEIINSSDEEDFSSDSSRVDLDHPEYKQKNKAAQKTKTYHIAKEIMSSEKVFVDALKLLHIDFRYAVAQAPRHFGKPVIEEKILNQILYYLPQLYELNRDVLRELEERMSQWTEQQKISDIFVKKGPYLKMYSTYIREFDRNISLLDDQCKKNPGFAEVVRYFEMSPRCANLALKHYLLKPVQRIPQYRLLLTDYLKNLSEDSSDYNDTQAALIVVIEVANHANDILKQGDNFQKLIQIQYSLNGHHEIVQPGRVFLKEGTLMKLSRKVMQPRMFYLFNDALLYTTPVQSGTYKLNNMLSLAGMKVRKPTQEAYQNELNIESVERSFILSASSASERDDWLEAISLAIEEYAKKKITFSPTKSLEEADPGEKADCTLGSKAPIWIPDGRVTMCMICTSEFTLTWRRHHCRACGKIICQACSTNKYSLEYLKNHLARVCDRCFQVLEMQESLSTPKTGSPANHKSPSNALSTVLHSIPSGRKQKKIPAALKVSASTEDSSMSGYLQRSKASKKQWKQLWFVIKNKVLYTYAASEDIAALESQPLLGFTVKEVKDDITESTIIHLLHKNTLFYIFKADDAHTTQRWIEAFQEGTVL</sequence>
<evidence type="ECO:0000256" key="6">
    <source>
        <dbReference type="ARBA" id="ARBA00022771"/>
    </source>
</evidence>
<evidence type="ECO:0000256" key="9">
    <source>
        <dbReference type="PROSITE-ProRule" id="PRU00091"/>
    </source>
</evidence>
<dbReference type="InterPro" id="IPR013083">
    <property type="entry name" value="Znf_RING/FYVE/PHD"/>
</dbReference>
<protein>
    <submittedName>
        <fullName evidence="15">FYVE, RhoGEF and PH domain-containing protein 6 isoform X2</fullName>
    </submittedName>
</protein>
<dbReference type="Gene3D" id="2.30.29.30">
    <property type="entry name" value="Pleckstrin-homology domain (PH domain)/Phosphotyrosine-binding domain (PTB)"/>
    <property type="match status" value="2"/>
</dbReference>
<keyword evidence="4" id="KW-0479">Metal-binding</keyword>
<evidence type="ECO:0000259" key="13">
    <source>
        <dbReference type="PROSITE" id="PS50178"/>
    </source>
</evidence>
<name>A0A8J1MKF5_XENLA</name>
<accession>A0A8J1MKF5</accession>
<dbReference type="PROSITE" id="PS50010">
    <property type="entry name" value="DH_2"/>
    <property type="match status" value="1"/>
</dbReference>
<dbReference type="PROSITE" id="PS50178">
    <property type="entry name" value="ZF_FYVE"/>
    <property type="match status" value="1"/>
</dbReference>
<keyword evidence="3" id="KW-0344">Guanine-nucleotide releasing factor</keyword>
<evidence type="ECO:0000259" key="12">
    <source>
        <dbReference type="PROSITE" id="PS50010"/>
    </source>
</evidence>
<dbReference type="InterPro" id="IPR017455">
    <property type="entry name" value="Znf_FYVE-rel"/>
</dbReference>
<dbReference type="InterPro" id="IPR001849">
    <property type="entry name" value="PH_domain"/>
</dbReference>
<feature type="region of interest" description="Disordered" evidence="10">
    <location>
        <begin position="427"/>
        <end position="469"/>
    </location>
</feature>
<dbReference type="Pfam" id="PF00169">
    <property type="entry name" value="PH"/>
    <property type="match status" value="2"/>
</dbReference>
<keyword evidence="8" id="KW-0206">Cytoskeleton</keyword>
<dbReference type="SMART" id="SM00233">
    <property type="entry name" value="PH"/>
    <property type="match status" value="2"/>
</dbReference>
<evidence type="ECO:0000256" key="1">
    <source>
        <dbReference type="ARBA" id="ARBA00004245"/>
    </source>
</evidence>
<dbReference type="CDD" id="cd15793">
    <property type="entry name" value="PH1_FGD6"/>
    <property type="match status" value="1"/>
</dbReference>
<evidence type="ECO:0000256" key="8">
    <source>
        <dbReference type="ARBA" id="ARBA00023212"/>
    </source>
</evidence>
<dbReference type="CTD" id="108711067"/>
<dbReference type="Gene3D" id="3.30.40.10">
    <property type="entry name" value="Zinc/RING finger domain, C3HC4 (zinc finger)"/>
    <property type="match status" value="1"/>
</dbReference>
<evidence type="ECO:0000256" key="5">
    <source>
        <dbReference type="ARBA" id="ARBA00022737"/>
    </source>
</evidence>
<dbReference type="InterPro" id="IPR011993">
    <property type="entry name" value="PH-like_dom_sf"/>
</dbReference>
<keyword evidence="2" id="KW-0963">Cytoplasm</keyword>
<evidence type="ECO:0000313" key="15">
    <source>
        <dbReference type="RefSeq" id="XP_041442244.1"/>
    </source>
</evidence>
<dbReference type="GO" id="GO:0005856">
    <property type="term" value="C:cytoskeleton"/>
    <property type="evidence" value="ECO:0007669"/>
    <property type="project" value="UniProtKB-SubCell"/>
</dbReference>
<dbReference type="InterPro" id="IPR037743">
    <property type="entry name" value="FGD6_N_PH"/>
</dbReference>
<dbReference type="GeneID" id="108711067"/>
<evidence type="ECO:0000256" key="10">
    <source>
        <dbReference type="SAM" id="MobiDB-lite"/>
    </source>
</evidence>
<dbReference type="SMART" id="SM00325">
    <property type="entry name" value="RhoGEF"/>
    <property type="match status" value="1"/>
</dbReference>
<dbReference type="RefSeq" id="XP_041442244.1">
    <property type="nucleotide sequence ID" value="XM_041586310.1"/>
</dbReference>
<dbReference type="GO" id="GO:0008270">
    <property type="term" value="F:zinc ion binding"/>
    <property type="evidence" value="ECO:0007669"/>
    <property type="project" value="UniProtKB-KW"/>
</dbReference>
<feature type="compositionally biased region" description="Polar residues" evidence="10">
    <location>
        <begin position="427"/>
        <end position="445"/>
    </location>
</feature>
<dbReference type="SMART" id="SM00064">
    <property type="entry name" value="FYVE"/>
    <property type="match status" value="1"/>
</dbReference>
<evidence type="ECO:0000256" key="3">
    <source>
        <dbReference type="ARBA" id="ARBA00022658"/>
    </source>
</evidence>
<dbReference type="SUPFAM" id="SSF48065">
    <property type="entry name" value="DBL homology domain (DH-domain)"/>
    <property type="match status" value="1"/>
</dbReference>
<keyword evidence="6 9" id="KW-0863">Zinc-finger</keyword>
<feature type="region of interest" description="Disordered" evidence="10">
    <location>
        <begin position="200"/>
        <end position="264"/>
    </location>
</feature>
<gene>
    <name evidence="15" type="primary">fgd6.L</name>
</gene>
<evidence type="ECO:0000256" key="4">
    <source>
        <dbReference type="ARBA" id="ARBA00022723"/>
    </source>
</evidence>
<proteinExistence type="predicted"/>
<dbReference type="Pfam" id="PF01363">
    <property type="entry name" value="FYVE"/>
    <property type="match status" value="1"/>
</dbReference>
<feature type="domain" description="PH" evidence="11">
    <location>
        <begin position="1244"/>
        <end position="1340"/>
    </location>
</feature>
<dbReference type="InterPro" id="IPR000219">
    <property type="entry name" value="DH_dom"/>
</dbReference>
<dbReference type="FunFam" id="2.30.29.30:FF:000158">
    <property type="entry name" value="FYVE, RhoGEF and PH domain containing 6"/>
    <property type="match status" value="1"/>
</dbReference>
<feature type="domain" description="PH" evidence="11">
    <location>
        <begin position="1002"/>
        <end position="1096"/>
    </location>
</feature>
<keyword evidence="5" id="KW-0677">Repeat</keyword>
<dbReference type="CDD" id="cd15743">
    <property type="entry name" value="FYVE_FGD6"/>
    <property type="match status" value="1"/>
</dbReference>
<evidence type="ECO:0000313" key="14">
    <source>
        <dbReference type="Proteomes" id="UP000186698"/>
    </source>
</evidence>
<feature type="domain" description="FYVE-type" evidence="13">
    <location>
        <begin position="1134"/>
        <end position="1193"/>
    </location>
</feature>
<evidence type="ECO:0000256" key="2">
    <source>
        <dbReference type="ARBA" id="ARBA00022490"/>
    </source>
</evidence>
<dbReference type="PROSITE" id="PS50003">
    <property type="entry name" value="PH_DOMAIN"/>
    <property type="match status" value="2"/>
</dbReference>
<feature type="region of interest" description="Disordered" evidence="10">
    <location>
        <begin position="527"/>
        <end position="563"/>
    </location>
</feature>
<feature type="domain" description="DH" evidence="12">
    <location>
        <begin position="784"/>
        <end position="973"/>
    </location>
</feature>
<evidence type="ECO:0000256" key="7">
    <source>
        <dbReference type="ARBA" id="ARBA00022833"/>
    </source>
</evidence>
<feature type="compositionally biased region" description="Basic and acidic residues" evidence="10">
    <location>
        <begin position="548"/>
        <end position="561"/>
    </location>
</feature>
<dbReference type="InterPro" id="IPR051092">
    <property type="entry name" value="FYVE_RhoGEF_PH"/>
</dbReference>
<keyword evidence="7" id="KW-0862">Zinc</keyword>
<keyword evidence="14" id="KW-1185">Reference proteome</keyword>
<feature type="compositionally biased region" description="Polar residues" evidence="10">
    <location>
        <begin position="59"/>
        <end position="70"/>
    </location>
</feature>
<dbReference type="FunFam" id="1.20.900.10:FF:000024">
    <property type="entry name" value="FYVE, RhoGEF and PH domain-containing protein 6"/>
    <property type="match status" value="1"/>
</dbReference>
<feature type="region of interest" description="Disordered" evidence="10">
    <location>
        <begin position="1"/>
        <end position="70"/>
    </location>
</feature>
<dbReference type="GO" id="GO:0005737">
    <property type="term" value="C:cytoplasm"/>
    <property type="evidence" value="ECO:0000318"/>
    <property type="project" value="GO_Central"/>
</dbReference>